<proteinExistence type="predicted"/>
<accession>A0A5N6K228</accession>
<comment type="caution">
    <text evidence="1">The sequence shown here is derived from an EMBL/GenBank/DDBJ whole genome shotgun (WGS) entry which is preliminary data.</text>
</comment>
<keyword evidence="2" id="KW-1185">Reference proteome</keyword>
<reference evidence="1 2" key="1">
    <citation type="submission" date="2019-06" db="EMBL/GenBank/DDBJ databases">
        <title>Genome Sequence of the Brown Rot Fungal Pathogen Monilinia laxa.</title>
        <authorList>
            <person name="De Miccolis Angelini R.M."/>
            <person name="Landi L."/>
            <person name="Abate D."/>
            <person name="Pollastro S."/>
            <person name="Romanazzi G."/>
            <person name="Faretra F."/>
        </authorList>
    </citation>
    <scope>NUCLEOTIDE SEQUENCE [LARGE SCALE GENOMIC DNA]</scope>
    <source>
        <strain evidence="1 2">Mlax316</strain>
    </source>
</reference>
<name>A0A5N6K228_MONLA</name>
<evidence type="ECO:0000313" key="2">
    <source>
        <dbReference type="Proteomes" id="UP000326757"/>
    </source>
</evidence>
<gene>
    <name evidence="1" type="ORF">EYC80_008997</name>
</gene>
<protein>
    <submittedName>
        <fullName evidence="1">Uncharacterized protein</fullName>
    </submittedName>
</protein>
<dbReference type="AlphaFoldDB" id="A0A5N6K228"/>
<dbReference type="Proteomes" id="UP000326757">
    <property type="component" value="Unassembled WGS sequence"/>
</dbReference>
<sequence length="81" mass="9556">MIEFRNRVDGFNLGHICSIYHVTFLGPIQGHLTLQFDLPRPSYNFYDMITHSFTQHAPNHPEDLKENDLIFRESYFLAEAK</sequence>
<dbReference type="EMBL" id="VIGI01000009">
    <property type="protein sequence ID" value="KAB8296216.1"/>
    <property type="molecule type" value="Genomic_DNA"/>
</dbReference>
<evidence type="ECO:0000313" key="1">
    <source>
        <dbReference type="EMBL" id="KAB8296216.1"/>
    </source>
</evidence>
<organism evidence="1 2">
    <name type="scientific">Monilinia laxa</name>
    <name type="common">Brown rot fungus</name>
    <name type="synonym">Sclerotinia laxa</name>
    <dbReference type="NCBI Taxonomy" id="61186"/>
    <lineage>
        <taxon>Eukaryota</taxon>
        <taxon>Fungi</taxon>
        <taxon>Dikarya</taxon>
        <taxon>Ascomycota</taxon>
        <taxon>Pezizomycotina</taxon>
        <taxon>Leotiomycetes</taxon>
        <taxon>Helotiales</taxon>
        <taxon>Sclerotiniaceae</taxon>
        <taxon>Monilinia</taxon>
    </lineage>
</organism>